<accession>A0A072TQK3</accession>
<reference evidence="2" key="3">
    <citation type="submission" date="2015-04" db="UniProtKB">
        <authorList>
            <consortium name="EnsemblPlants"/>
        </authorList>
    </citation>
    <scope>IDENTIFICATION</scope>
    <source>
        <strain evidence="2">cv. Jemalong A17</strain>
    </source>
</reference>
<dbReference type="AlphaFoldDB" id="A0A072TQK3"/>
<keyword evidence="3" id="KW-1185">Reference proteome</keyword>
<gene>
    <name evidence="1" type="ordered locus">MTR_8g466560</name>
</gene>
<organism evidence="1 3">
    <name type="scientific">Medicago truncatula</name>
    <name type="common">Barrel medic</name>
    <name type="synonym">Medicago tribuloides</name>
    <dbReference type="NCBI Taxonomy" id="3880"/>
    <lineage>
        <taxon>Eukaryota</taxon>
        <taxon>Viridiplantae</taxon>
        <taxon>Streptophyta</taxon>
        <taxon>Embryophyta</taxon>
        <taxon>Tracheophyta</taxon>
        <taxon>Spermatophyta</taxon>
        <taxon>Magnoliopsida</taxon>
        <taxon>eudicotyledons</taxon>
        <taxon>Gunneridae</taxon>
        <taxon>Pentapetalae</taxon>
        <taxon>rosids</taxon>
        <taxon>fabids</taxon>
        <taxon>Fabales</taxon>
        <taxon>Fabaceae</taxon>
        <taxon>Papilionoideae</taxon>
        <taxon>50 kb inversion clade</taxon>
        <taxon>NPAAA clade</taxon>
        <taxon>Hologalegina</taxon>
        <taxon>IRL clade</taxon>
        <taxon>Trifolieae</taxon>
        <taxon>Medicago</taxon>
    </lineage>
</organism>
<dbReference type="EnsemblPlants" id="KEH19687">
    <property type="protein sequence ID" value="KEH19687"/>
    <property type="gene ID" value="MTR_8g466560"/>
</dbReference>
<evidence type="ECO:0000313" key="2">
    <source>
        <dbReference type="EnsemblPlants" id="KEH19687"/>
    </source>
</evidence>
<evidence type="ECO:0000313" key="1">
    <source>
        <dbReference type="EMBL" id="KEH19687.1"/>
    </source>
</evidence>
<reference evidence="1 3" key="2">
    <citation type="journal article" date="2014" name="BMC Genomics">
        <title>An improved genome release (version Mt4.0) for the model legume Medicago truncatula.</title>
        <authorList>
            <person name="Tang H."/>
            <person name="Krishnakumar V."/>
            <person name="Bidwell S."/>
            <person name="Rosen B."/>
            <person name="Chan A."/>
            <person name="Zhou S."/>
            <person name="Gentzbittel L."/>
            <person name="Childs K.L."/>
            <person name="Yandell M."/>
            <person name="Gundlach H."/>
            <person name="Mayer K.F."/>
            <person name="Schwartz D.C."/>
            <person name="Town C.D."/>
        </authorList>
    </citation>
    <scope>GENOME REANNOTATION</scope>
    <source>
        <strain evidence="1">A17</strain>
        <strain evidence="2 3">cv. Jemalong A17</strain>
    </source>
</reference>
<name>A0A072TQK3_MEDTR</name>
<protein>
    <submittedName>
        <fullName evidence="1 2">Uncharacterized protein</fullName>
    </submittedName>
</protein>
<dbReference type="Proteomes" id="UP000002051">
    <property type="component" value="Chromosome 8"/>
</dbReference>
<evidence type="ECO:0000313" key="3">
    <source>
        <dbReference type="Proteomes" id="UP000002051"/>
    </source>
</evidence>
<dbReference type="EMBL" id="CM001224">
    <property type="protein sequence ID" value="KEH19687.1"/>
    <property type="molecule type" value="Genomic_DNA"/>
</dbReference>
<proteinExistence type="predicted"/>
<sequence>MSFHNQGEVDLNFYPKSTPKWVFISSTTSATFEVLRYLFDLVPRHWTPLTADVIISNSLLTHLSLKKYCNSTWVPHDLKPLSFCLHGRNQNRHQNTAIFLEFLICAISF</sequence>
<reference evidence="1 3" key="1">
    <citation type="journal article" date="2011" name="Nature">
        <title>The Medicago genome provides insight into the evolution of rhizobial symbioses.</title>
        <authorList>
            <person name="Young N.D."/>
            <person name="Debelle F."/>
            <person name="Oldroyd G.E."/>
            <person name="Geurts R."/>
            <person name="Cannon S.B."/>
            <person name="Udvardi M.K."/>
            <person name="Benedito V.A."/>
            <person name="Mayer K.F."/>
            <person name="Gouzy J."/>
            <person name="Schoof H."/>
            <person name="Van de Peer Y."/>
            <person name="Proost S."/>
            <person name="Cook D.R."/>
            <person name="Meyers B.C."/>
            <person name="Spannagl M."/>
            <person name="Cheung F."/>
            <person name="De Mita S."/>
            <person name="Krishnakumar V."/>
            <person name="Gundlach H."/>
            <person name="Zhou S."/>
            <person name="Mudge J."/>
            <person name="Bharti A.K."/>
            <person name="Murray J.D."/>
            <person name="Naoumkina M.A."/>
            <person name="Rosen B."/>
            <person name="Silverstein K.A."/>
            <person name="Tang H."/>
            <person name="Rombauts S."/>
            <person name="Zhao P.X."/>
            <person name="Zhou P."/>
            <person name="Barbe V."/>
            <person name="Bardou P."/>
            <person name="Bechner M."/>
            <person name="Bellec A."/>
            <person name="Berger A."/>
            <person name="Berges H."/>
            <person name="Bidwell S."/>
            <person name="Bisseling T."/>
            <person name="Choisne N."/>
            <person name="Couloux A."/>
            <person name="Denny R."/>
            <person name="Deshpande S."/>
            <person name="Dai X."/>
            <person name="Doyle J.J."/>
            <person name="Dudez A.M."/>
            <person name="Farmer A.D."/>
            <person name="Fouteau S."/>
            <person name="Franken C."/>
            <person name="Gibelin C."/>
            <person name="Gish J."/>
            <person name="Goldstein S."/>
            <person name="Gonzalez A.J."/>
            <person name="Green P.J."/>
            <person name="Hallab A."/>
            <person name="Hartog M."/>
            <person name="Hua A."/>
            <person name="Humphray S.J."/>
            <person name="Jeong D.H."/>
            <person name="Jing Y."/>
            <person name="Jocker A."/>
            <person name="Kenton S.M."/>
            <person name="Kim D.J."/>
            <person name="Klee K."/>
            <person name="Lai H."/>
            <person name="Lang C."/>
            <person name="Lin S."/>
            <person name="Macmil S.L."/>
            <person name="Magdelenat G."/>
            <person name="Matthews L."/>
            <person name="McCorrison J."/>
            <person name="Monaghan E.L."/>
            <person name="Mun J.H."/>
            <person name="Najar F.Z."/>
            <person name="Nicholson C."/>
            <person name="Noirot C."/>
            <person name="O'Bleness M."/>
            <person name="Paule C.R."/>
            <person name="Poulain J."/>
            <person name="Prion F."/>
            <person name="Qin B."/>
            <person name="Qu C."/>
            <person name="Retzel E.F."/>
            <person name="Riddle C."/>
            <person name="Sallet E."/>
            <person name="Samain S."/>
            <person name="Samson N."/>
            <person name="Sanders I."/>
            <person name="Saurat O."/>
            <person name="Scarpelli C."/>
            <person name="Schiex T."/>
            <person name="Segurens B."/>
            <person name="Severin A.J."/>
            <person name="Sherrier D.J."/>
            <person name="Shi R."/>
            <person name="Sims S."/>
            <person name="Singer S.R."/>
            <person name="Sinharoy S."/>
            <person name="Sterck L."/>
            <person name="Viollet A."/>
            <person name="Wang B.B."/>
            <person name="Wang K."/>
            <person name="Wang M."/>
            <person name="Wang X."/>
            <person name="Warfsmann J."/>
            <person name="Weissenbach J."/>
            <person name="White D.D."/>
            <person name="White J.D."/>
            <person name="Wiley G.B."/>
            <person name="Wincker P."/>
            <person name="Xing Y."/>
            <person name="Yang L."/>
            <person name="Yao Z."/>
            <person name="Ying F."/>
            <person name="Zhai J."/>
            <person name="Zhou L."/>
            <person name="Zuber A."/>
            <person name="Denarie J."/>
            <person name="Dixon R.A."/>
            <person name="May G.D."/>
            <person name="Schwartz D.C."/>
            <person name="Rogers J."/>
            <person name="Quetier F."/>
            <person name="Town C.D."/>
            <person name="Roe B.A."/>
        </authorList>
    </citation>
    <scope>NUCLEOTIDE SEQUENCE [LARGE SCALE GENOMIC DNA]</scope>
    <source>
        <strain evidence="1">A17</strain>
        <strain evidence="2 3">cv. Jemalong A17</strain>
    </source>
</reference>
<dbReference type="HOGENOM" id="CLU_2187894_0_0_1"/>